<reference evidence="2" key="2">
    <citation type="journal article" date="2021" name="PeerJ">
        <title>Extensive microbial diversity within the chicken gut microbiome revealed by metagenomics and culture.</title>
        <authorList>
            <person name="Gilroy R."/>
            <person name="Ravi A."/>
            <person name="Getino M."/>
            <person name="Pursley I."/>
            <person name="Horton D.L."/>
            <person name="Alikhan N.F."/>
            <person name="Baker D."/>
            <person name="Gharbi K."/>
            <person name="Hall N."/>
            <person name="Watson M."/>
            <person name="Adriaenssens E.M."/>
            <person name="Foster-Nyarko E."/>
            <person name="Jarju S."/>
            <person name="Secka A."/>
            <person name="Antonio M."/>
            <person name="Oren A."/>
            <person name="Chaudhuri R.R."/>
            <person name="La Ragione R."/>
            <person name="Hildebrand F."/>
            <person name="Pallen M.J."/>
        </authorList>
    </citation>
    <scope>NUCLEOTIDE SEQUENCE</scope>
    <source>
        <strain evidence="2">C6-149</strain>
    </source>
</reference>
<evidence type="ECO:0000313" key="3">
    <source>
        <dbReference type="Proteomes" id="UP000823614"/>
    </source>
</evidence>
<reference evidence="2" key="1">
    <citation type="submission" date="2020-10" db="EMBL/GenBank/DDBJ databases">
        <authorList>
            <person name="Gilroy R."/>
        </authorList>
    </citation>
    <scope>NUCLEOTIDE SEQUENCE</scope>
    <source>
        <strain evidence="2">C6-149</strain>
    </source>
</reference>
<evidence type="ECO:0000256" key="1">
    <source>
        <dbReference type="SAM" id="Phobius"/>
    </source>
</evidence>
<dbReference type="AlphaFoldDB" id="A0A9D9H522"/>
<dbReference type="Proteomes" id="UP000823614">
    <property type="component" value="Unassembled WGS sequence"/>
</dbReference>
<keyword evidence="1" id="KW-1133">Transmembrane helix</keyword>
<keyword evidence="1" id="KW-0812">Transmembrane</keyword>
<feature type="transmembrane region" description="Helical" evidence="1">
    <location>
        <begin position="44"/>
        <end position="65"/>
    </location>
</feature>
<gene>
    <name evidence="2" type="ORF">IAA89_02735</name>
</gene>
<feature type="transmembrane region" description="Helical" evidence="1">
    <location>
        <begin position="16"/>
        <end position="38"/>
    </location>
</feature>
<accession>A0A9D9H522</accession>
<comment type="caution">
    <text evidence="2">The sequence shown here is derived from an EMBL/GenBank/DDBJ whole genome shotgun (WGS) entry which is preliminary data.</text>
</comment>
<evidence type="ECO:0000313" key="2">
    <source>
        <dbReference type="EMBL" id="MBO8441345.1"/>
    </source>
</evidence>
<proteinExistence type="predicted"/>
<keyword evidence="1" id="KW-0472">Membrane</keyword>
<protein>
    <submittedName>
        <fullName evidence="2">Uncharacterized protein</fullName>
    </submittedName>
</protein>
<name>A0A9D9H522_9LACO</name>
<dbReference type="EMBL" id="JADIMP010000050">
    <property type="protein sequence ID" value="MBO8441345.1"/>
    <property type="molecule type" value="Genomic_DNA"/>
</dbReference>
<sequence length="161" mass="18820">MNNNDSINEVFCNQKVLYLNYLNCILFIPIIYICAQVATSKSDISLIVFLIFLCIFNIYQTTYILQKTKNKPVLQLKNSKLMINSIRNKSIDIKNIIYIETKQISSGRSLLPAHTIINISFIQENKKYNKRFTLFYLNESNLNKLKNIINTINTKIKKEND</sequence>
<organism evidence="2 3">
    <name type="scientific">Candidatus Gallilactobacillus intestinavium</name>
    <dbReference type="NCBI Taxonomy" id="2840838"/>
    <lineage>
        <taxon>Bacteria</taxon>
        <taxon>Bacillati</taxon>
        <taxon>Bacillota</taxon>
        <taxon>Bacilli</taxon>
        <taxon>Lactobacillales</taxon>
        <taxon>Lactobacillaceae</taxon>
        <taxon>Lactobacillaceae incertae sedis</taxon>
        <taxon>Candidatus Gallilactobacillus</taxon>
    </lineage>
</organism>